<reference evidence="4 5" key="1">
    <citation type="submission" date="2021-01" db="EMBL/GenBank/DDBJ databases">
        <title>Sequencing the genomes of 1000 actinobacteria strains.</title>
        <authorList>
            <person name="Klenk H.-P."/>
        </authorList>
    </citation>
    <scope>NUCLEOTIDE SEQUENCE [LARGE SCALE GENOMIC DNA]</scope>
    <source>
        <strain evidence="4 5">DSM 18239</strain>
    </source>
</reference>
<proteinExistence type="predicted"/>
<dbReference type="EMBL" id="JAFBBZ010000001">
    <property type="protein sequence ID" value="MBM7509163.1"/>
    <property type="molecule type" value="Genomic_DNA"/>
</dbReference>
<dbReference type="Gene3D" id="2.60.200.20">
    <property type="match status" value="1"/>
</dbReference>
<dbReference type="Pfam" id="PF00498">
    <property type="entry name" value="FHA"/>
    <property type="match status" value="1"/>
</dbReference>
<feature type="region of interest" description="Disordered" evidence="2">
    <location>
        <begin position="341"/>
        <end position="367"/>
    </location>
</feature>
<evidence type="ECO:0000259" key="3">
    <source>
        <dbReference type="PROSITE" id="PS50006"/>
    </source>
</evidence>
<organism evidence="4 5">
    <name type="scientific">Nocardioides salarius</name>
    <dbReference type="NCBI Taxonomy" id="374513"/>
    <lineage>
        <taxon>Bacteria</taxon>
        <taxon>Bacillati</taxon>
        <taxon>Actinomycetota</taxon>
        <taxon>Actinomycetes</taxon>
        <taxon>Propionibacteriales</taxon>
        <taxon>Nocardioidaceae</taxon>
        <taxon>Nocardioides</taxon>
    </lineage>
</organism>
<gene>
    <name evidence="4" type="ORF">JOE61_002977</name>
</gene>
<dbReference type="Proteomes" id="UP000732378">
    <property type="component" value="Unassembled WGS sequence"/>
</dbReference>
<dbReference type="SUPFAM" id="SSF49879">
    <property type="entry name" value="SMAD/FHA domain"/>
    <property type="match status" value="1"/>
</dbReference>
<evidence type="ECO:0000256" key="2">
    <source>
        <dbReference type="SAM" id="MobiDB-lite"/>
    </source>
</evidence>
<evidence type="ECO:0000313" key="5">
    <source>
        <dbReference type="Proteomes" id="UP000732378"/>
    </source>
</evidence>
<dbReference type="CDD" id="cd00060">
    <property type="entry name" value="FHA"/>
    <property type="match status" value="1"/>
</dbReference>
<dbReference type="PROSITE" id="PS50006">
    <property type="entry name" value="FHA_DOMAIN"/>
    <property type="match status" value="1"/>
</dbReference>
<keyword evidence="1" id="KW-0597">Phosphoprotein</keyword>
<feature type="region of interest" description="Disordered" evidence="2">
    <location>
        <begin position="423"/>
        <end position="468"/>
    </location>
</feature>
<evidence type="ECO:0000313" key="4">
    <source>
        <dbReference type="EMBL" id="MBM7509163.1"/>
    </source>
</evidence>
<feature type="compositionally biased region" description="Basic and acidic residues" evidence="2">
    <location>
        <begin position="234"/>
        <end position="243"/>
    </location>
</feature>
<protein>
    <recommendedName>
        <fullName evidence="3">FHA domain-containing protein</fullName>
    </recommendedName>
</protein>
<comment type="caution">
    <text evidence="4">The sequence shown here is derived from an EMBL/GenBank/DDBJ whole genome shotgun (WGS) entry which is preliminary data.</text>
</comment>
<keyword evidence="5" id="KW-1185">Reference proteome</keyword>
<feature type="region of interest" description="Disordered" evidence="2">
    <location>
        <begin position="217"/>
        <end position="243"/>
    </location>
</feature>
<feature type="domain" description="FHA" evidence="3">
    <location>
        <begin position="132"/>
        <end position="164"/>
    </location>
</feature>
<evidence type="ECO:0000256" key="1">
    <source>
        <dbReference type="ARBA" id="ARBA00022553"/>
    </source>
</evidence>
<dbReference type="RefSeq" id="WP_193666959.1">
    <property type="nucleotide sequence ID" value="NZ_JACDTV010000001.1"/>
</dbReference>
<dbReference type="InterPro" id="IPR000253">
    <property type="entry name" value="FHA_dom"/>
</dbReference>
<accession>A0ABS2MDA3</accession>
<dbReference type="InterPro" id="IPR008984">
    <property type="entry name" value="SMAD_FHA_dom_sf"/>
</dbReference>
<sequence>MRVAISVVSGDASTDVLLEAPGSTPAAEVEAALRRLARAPRGTVRVQHPLLGDGEPRHSWDAHTRLDEVGLLQGARVVLGERHPLDQGPGSPPHGLELHVVSGPDAGSVHPLPEGVHQLGRSGALSWQDHSLSRRHCLVSVTPAAVGVTDLGSSNGTRLDGRGLLPHEPRTWRPGEVLAVGDSLARVRPVDPEPAAPTPPGDGRLLWRRPPPRPAAYAPAPVDPAQVGASATPRGRDWPRRWERRPADPDHLLLRLGTVGHHDEPVLLALRPDGSGGPVGLVGPDDAVEAALRWWLLQLGALHAPADLSLEVAGPRVGPAWSWSRWLPHDRVPEAGRPHLRLRHGYAGDGSPPAPDPSAAGPVVVTGPDVTALPRDCADVVEIGARQPSYARLLRPGRAPRELRLDGVSAPWADRVARSLAPLELPGRPPAPEPAHPRPPDPPGVRLRPWRPVDPAAPTDWPSSRARG</sequence>
<name>A0ABS2MDA3_9ACTN</name>